<protein>
    <submittedName>
        <fullName evidence="7">C40 family peptidase</fullName>
    </submittedName>
</protein>
<proteinExistence type="inferred from homology"/>
<evidence type="ECO:0000256" key="3">
    <source>
        <dbReference type="ARBA" id="ARBA00022801"/>
    </source>
</evidence>
<dbReference type="GO" id="GO:0006508">
    <property type="term" value="P:proteolysis"/>
    <property type="evidence" value="ECO:0007669"/>
    <property type="project" value="UniProtKB-KW"/>
</dbReference>
<evidence type="ECO:0000256" key="5">
    <source>
        <dbReference type="SAM" id="SignalP"/>
    </source>
</evidence>
<dbReference type="InterPro" id="IPR038765">
    <property type="entry name" value="Papain-like_cys_pep_sf"/>
</dbReference>
<evidence type="ECO:0000256" key="1">
    <source>
        <dbReference type="ARBA" id="ARBA00007074"/>
    </source>
</evidence>
<evidence type="ECO:0000256" key="4">
    <source>
        <dbReference type="ARBA" id="ARBA00022807"/>
    </source>
</evidence>
<keyword evidence="3" id="KW-0378">Hydrolase</keyword>
<keyword evidence="5" id="KW-0732">Signal</keyword>
<evidence type="ECO:0000313" key="7">
    <source>
        <dbReference type="EMBL" id="NKE10408.1"/>
    </source>
</evidence>
<dbReference type="SUPFAM" id="SSF54001">
    <property type="entry name" value="Cysteine proteinases"/>
    <property type="match status" value="1"/>
</dbReference>
<keyword evidence="8" id="KW-1185">Reference proteome</keyword>
<reference evidence="7 8" key="1">
    <citation type="submission" date="2020-02" db="EMBL/GenBank/DDBJ databases">
        <authorList>
            <person name="Sun Q."/>
        </authorList>
    </citation>
    <scope>NUCLEOTIDE SEQUENCE [LARGE SCALE GENOMIC DNA]</scope>
    <source>
        <strain evidence="7 8">YIM 13062</strain>
    </source>
</reference>
<dbReference type="Gene3D" id="3.90.1720.10">
    <property type="entry name" value="endopeptidase domain like (from Nostoc punctiforme)"/>
    <property type="match status" value="1"/>
</dbReference>
<dbReference type="AlphaFoldDB" id="A0A846TMH0"/>
<dbReference type="InterPro" id="IPR051202">
    <property type="entry name" value="Peptidase_C40"/>
</dbReference>
<keyword evidence="4" id="KW-0788">Thiol protease</keyword>
<evidence type="ECO:0000256" key="2">
    <source>
        <dbReference type="ARBA" id="ARBA00022670"/>
    </source>
</evidence>
<gene>
    <name evidence="7" type="ORF">GTW58_10805</name>
</gene>
<dbReference type="InterPro" id="IPR000064">
    <property type="entry name" value="NLP_P60_dom"/>
</dbReference>
<feature type="chain" id="PRO_5032916728" evidence="5">
    <location>
        <begin position="24"/>
        <end position="229"/>
    </location>
</feature>
<dbReference type="EMBL" id="JAAVUN010000024">
    <property type="protein sequence ID" value="NKE10408.1"/>
    <property type="molecule type" value="Genomic_DNA"/>
</dbReference>
<name>A0A846TMH0_9MICC</name>
<keyword evidence="2" id="KW-0645">Protease</keyword>
<dbReference type="PANTHER" id="PTHR47053">
    <property type="entry name" value="MUREIN DD-ENDOPEPTIDASE MEPH-RELATED"/>
    <property type="match status" value="1"/>
</dbReference>
<dbReference type="GO" id="GO:0008234">
    <property type="term" value="F:cysteine-type peptidase activity"/>
    <property type="evidence" value="ECO:0007669"/>
    <property type="project" value="UniProtKB-KW"/>
</dbReference>
<dbReference type="Proteomes" id="UP000521379">
    <property type="component" value="Unassembled WGS sequence"/>
</dbReference>
<evidence type="ECO:0000259" key="6">
    <source>
        <dbReference type="PROSITE" id="PS51935"/>
    </source>
</evidence>
<feature type="domain" description="NlpC/P60" evidence="6">
    <location>
        <begin position="117"/>
        <end position="229"/>
    </location>
</feature>
<dbReference type="PROSITE" id="PS51935">
    <property type="entry name" value="NLPC_P60"/>
    <property type="match status" value="1"/>
</dbReference>
<organism evidence="7 8">
    <name type="scientific">Kocuria subflava</name>
    <dbReference type="NCBI Taxonomy" id="1736139"/>
    <lineage>
        <taxon>Bacteria</taxon>
        <taxon>Bacillati</taxon>
        <taxon>Actinomycetota</taxon>
        <taxon>Actinomycetes</taxon>
        <taxon>Micrococcales</taxon>
        <taxon>Micrococcaceae</taxon>
        <taxon>Kocuria</taxon>
    </lineage>
</organism>
<comment type="similarity">
    <text evidence="1">Belongs to the peptidase C40 family.</text>
</comment>
<dbReference type="Pfam" id="PF00877">
    <property type="entry name" value="NLPC_P60"/>
    <property type="match status" value="1"/>
</dbReference>
<feature type="signal peptide" evidence="5">
    <location>
        <begin position="1"/>
        <end position="23"/>
    </location>
</feature>
<evidence type="ECO:0000313" key="8">
    <source>
        <dbReference type="Proteomes" id="UP000521379"/>
    </source>
</evidence>
<sequence>MQNVKTVARRAGLGIAVAGIATAATIAPASAYAEVPGATTTGTVPSNTASFDYSAAEASGWNYSWTIDANGVTHYTYGNGATSAAPAAQSVSYSAPAAQSAAPAPAAQSSGVSTQSVANASGIAGTAMQGQGGSYVWGGTSFGAWDCSGFVQWVYAQHGIQLPRVAAAQGAAGTPTANPQPGDLVVQNGGGHIGIYLGNGEMISALNPSEGTKVHPVSDMSVDYYATFS</sequence>
<dbReference type="RefSeq" id="WP_119933446.1">
    <property type="nucleotide sequence ID" value="NZ_JAAVUN010000024.1"/>
</dbReference>
<accession>A0A846TMH0</accession>
<comment type="caution">
    <text evidence="7">The sequence shown here is derived from an EMBL/GenBank/DDBJ whole genome shotgun (WGS) entry which is preliminary data.</text>
</comment>
<dbReference type="PANTHER" id="PTHR47053:SF1">
    <property type="entry name" value="MUREIN DD-ENDOPEPTIDASE MEPH-RELATED"/>
    <property type="match status" value="1"/>
</dbReference>